<dbReference type="PANTHER" id="PTHR30582:SF2">
    <property type="entry name" value="L,D-TRANSPEPTIDASE YCIB-RELATED"/>
    <property type="match status" value="1"/>
</dbReference>
<dbReference type="AlphaFoldDB" id="A0A7Y9DTD2"/>
<dbReference type="FunFam" id="2.40.440.10:FF:000005">
    <property type="entry name" value="L,D-transpeptidase 2"/>
    <property type="match status" value="1"/>
</dbReference>
<evidence type="ECO:0000256" key="3">
    <source>
        <dbReference type="ARBA" id="ARBA00022679"/>
    </source>
</evidence>
<dbReference type="Gene3D" id="2.40.440.10">
    <property type="entry name" value="L,D-transpeptidase catalytic domain-like"/>
    <property type="match status" value="1"/>
</dbReference>
<keyword evidence="5 13" id="KW-0133">Cell shape</keyword>
<dbReference type="InterPro" id="IPR041280">
    <property type="entry name" value="Big_10"/>
</dbReference>
<evidence type="ECO:0000256" key="7">
    <source>
        <dbReference type="ARBA" id="ARBA00023136"/>
    </source>
</evidence>
<accession>A0A7Y9DTD2</accession>
<dbReference type="InterPro" id="IPR038063">
    <property type="entry name" value="Transpep_catalytic_dom"/>
</dbReference>
<evidence type="ECO:0000313" key="18">
    <source>
        <dbReference type="Proteomes" id="UP000535890"/>
    </source>
</evidence>
<keyword evidence="10" id="KW-0012">Acyltransferase</keyword>
<feature type="domain" description="L,D-TPase catalytic" evidence="16">
    <location>
        <begin position="237"/>
        <end position="362"/>
    </location>
</feature>
<organism evidence="17 18">
    <name type="scientific">Actinomycetospora corticicola</name>
    <dbReference type="NCBI Taxonomy" id="663602"/>
    <lineage>
        <taxon>Bacteria</taxon>
        <taxon>Bacillati</taxon>
        <taxon>Actinomycetota</taxon>
        <taxon>Actinomycetes</taxon>
        <taxon>Pseudonocardiales</taxon>
        <taxon>Pseudonocardiaceae</taxon>
        <taxon>Actinomycetospora</taxon>
    </lineage>
</organism>
<dbReference type="Gene3D" id="2.60.40.3710">
    <property type="match status" value="1"/>
</dbReference>
<evidence type="ECO:0000256" key="4">
    <source>
        <dbReference type="ARBA" id="ARBA00022729"/>
    </source>
</evidence>
<dbReference type="GO" id="GO:0008360">
    <property type="term" value="P:regulation of cell shape"/>
    <property type="evidence" value="ECO:0007669"/>
    <property type="project" value="UniProtKB-UniRule"/>
</dbReference>
<dbReference type="GO" id="GO:0005576">
    <property type="term" value="C:extracellular region"/>
    <property type="evidence" value="ECO:0007669"/>
    <property type="project" value="TreeGrafter"/>
</dbReference>
<dbReference type="Pfam" id="PF17964">
    <property type="entry name" value="Big_10"/>
    <property type="match status" value="1"/>
</dbReference>
<dbReference type="CDD" id="cd13432">
    <property type="entry name" value="LDT_IgD_like_2"/>
    <property type="match status" value="1"/>
</dbReference>
<keyword evidence="18" id="KW-1185">Reference proteome</keyword>
<evidence type="ECO:0000256" key="14">
    <source>
        <dbReference type="SAM" id="MobiDB-lite"/>
    </source>
</evidence>
<dbReference type="CDD" id="cd16913">
    <property type="entry name" value="YkuD_like"/>
    <property type="match status" value="1"/>
</dbReference>
<evidence type="ECO:0000256" key="12">
    <source>
        <dbReference type="ARBA" id="ARBA00060592"/>
    </source>
</evidence>
<feature type="region of interest" description="Disordered" evidence="14">
    <location>
        <begin position="76"/>
        <end position="98"/>
    </location>
</feature>
<feature type="active site" description="Proton donor/acceptor" evidence="13">
    <location>
        <position position="320"/>
    </location>
</feature>
<comment type="pathway">
    <text evidence="1 13">Cell wall biogenesis; peptidoglycan biosynthesis.</text>
</comment>
<dbReference type="SUPFAM" id="SSF141523">
    <property type="entry name" value="L,D-transpeptidase catalytic domain-like"/>
    <property type="match status" value="1"/>
</dbReference>
<keyword evidence="9 17" id="KW-0449">Lipoprotein</keyword>
<dbReference type="PROSITE" id="PS51257">
    <property type="entry name" value="PROKAR_LIPOPROTEIN"/>
    <property type="match status" value="1"/>
</dbReference>
<keyword evidence="11 13" id="KW-0961">Cell wall biogenesis/degradation</keyword>
<keyword evidence="7" id="KW-0472">Membrane</keyword>
<evidence type="ECO:0000256" key="1">
    <source>
        <dbReference type="ARBA" id="ARBA00004752"/>
    </source>
</evidence>
<evidence type="ECO:0000256" key="8">
    <source>
        <dbReference type="ARBA" id="ARBA00023139"/>
    </source>
</evidence>
<keyword evidence="3" id="KW-0808">Transferase</keyword>
<dbReference type="UniPathway" id="UPA00219"/>
<reference evidence="17 18" key="1">
    <citation type="submission" date="2020-07" db="EMBL/GenBank/DDBJ databases">
        <title>Sequencing the genomes of 1000 actinobacteria strains.</title>
        <authorList>
            <person name="Klenk H.-P."/>
        </authorList>
    </citation>
    <scope>NUCLEOTIDE SEQUENCE [LARGE SCALE GENOMIC DNA]</scope>
    <source>
        <strain evidence="17 18">DSM 45772</strain>
    </source>
</reference>
<keyword evidence="6 13" id="KW-0573">Peptidoglycan synthesis</keyword>
<dbReference type="Gene3D" id="2.60.40.3780">
    <property type="match status" value="1"/>
</dbReference>
<dbReference type="GO" id="GO:0018104">
    <property type="term" value="P:peptidoglycan-protein cross-linking"/>
    <property type="evidence" value="ECO:0007669"/>
    <property type="project" value="TreeGrafter"/>
</dbReference>
<evidence type="ECO:0000256" key="13">
    <source>
        <dbReference type="PROSITE-ProRule" id="PRU01373"/>
    </source>
</evidence>
<dbReference type="Pfam" id="PF03734">
    <property type="entry name" value="YkuD"/>
    <property type="match status" value="1"/>
</dbReference>
<evidence type="ECO:0000256" key="6">
    <source>
        <dbReference type="ARBA" id="ARBA00022984"/>
    </source>
</evidence>
<evidence type="ECO:0000256" key="11">
    <source>
        <dbReference type="ARBA" id="ARBA00023316"/>
    </source>
</evidence>
<protein>
    <submittedName>
        <fullName evidence="17">Lipoprotein-anchoring transpeptidase ErfK/SrfK</fullName>
    </submittedName>
</protein>
<evidence type="ECO:0000256" key="5">
    <source>
        <dbReference type="ARBA" id="ARBA00022960"/>
    </source>
</evidence>
<keyword evidence="2" id="KW-1003">Cell membrane</keyword>
<evidence type="ECO:0000256" key="2">
    <source>
        <dbReference type="ARBA" id="ARBA00022475"/>
    </source>
</evidence>
<evidence type="ECO:0000313" key="17">
    <source>
        <dbReference type="EMBL" id="NYD34832.1"/>
    </source>
</evidence>
<keyword evidence="8" id="KW-0564">Palmitate</keyword>
<dbReference type="EMBL" id="JACCBN010000001">
    <property type="protein sequence ID" value="NYD34832.1"/>
    <property type="molecule type" value="Genomic_DNA"/>
</dbReference>
<evidence type="ECO:0000259" key="16">
    <source>
        <dbReference type="PROSITE" id="PS52029"/>
    </source>
</evidence>
<dbReference type="PROSITE" id="PS52029">
    <property type="entry name" value="LD_TPASE"/>
    <property type="match status" value="1"/>
</dbReference>
<dbReference type="GO" id="GO:0016746">
    <property type="term" value="F:acyltransferase activity"/>
    <property type="evidence" value="ECO:0007669"/>
    <property type="project" value="UniProtKB-KW"/>
</dbReference>
<dbReference type="GO" id="GO:0071972">
    <property type="term" value="F:peptidoglycan L,D-transpeptidase activity"/>
    <property type="evidence" value="ECO:0007669"/>
    <property type="project" value="TreeGrafter"/>
</dbReference>
<gene>
    <name evidence="17" type="ORF">BJ983_000934</name>
</gene>
<name>A0A7Y9DTD2_9PSEU</name>
<sequence length="391" mass="40567">MRARGAVLSAVLVAAVAVLTACSSSGAGGAGAASPAAAASPALPPGPRVTVDPAVAVNPATPVRVHADGGRLTSVRMTNPAGDQVAGTTAADGSTWTTDEPLAYGRTYTVVTDAVSPQGAPTHVQSTVTTLDPKQTDSAAVDPGTTDVGVGQPLAVTFSHAVSDKDAAVKALTVTSTPPQTGAWHWISSTQVDYRPAEYWKAGSTVRLDGKLYGTDLGGGAFGAKDVHETFHVHDAWVAKADGASEQMQIFDNGALVRTMKISLGSQQFPTHTGPHVISDKAPSVVMDSATYGVMPGQPGYYKETVLLDERISNDGEFVHSAPWSVGQQGTDNVSHGCVNLSPADAQWFYDHFGIGDVVEVTNSGGPSLPIWDRWGDWEMPFSQWQSGASS</sequence>
<feature type="chain" id="PRO_5039367624" evidence="15">
    <location>
        <begin position="28"/>
        <end position="391"/>
    </location>
</feature>
<comment type="pathway">
    <text evidence="12">Glycan biosynthesis.</text>
</comment>
<dbReference type="GO" id="GO:0071555">
    <property type="term" value="P:cell wall organization"/>
    <property type="evidence" value="ECO:0007669"/>
    <property type="project" value="UniProtKB-UniRule"/>
</dbReference>
<comment type="caution">
    <text evidence="17">The sequence shown here is derived from an EMBL/GenBank/DDBJ whole genome shotgun (WGS) entry which is preliminary data.</text>
</comment>
<feature type="signal peptide" evidence="15">
    <location>
        <begin position="1"/>
        <end position="27"/>
    </location>
</feature>
<evidence type="ECO:0000256" key="15">
    <source>
        <dbReference type="SAM" id="SignalP"/>
    </source>
</evidence>
<evidence type="ECO:0000256" key="9">
    <source>
        <dbReference type="ARBA" id="ARBA00023288"/>
    </source>
</evidence>
<proteinExistence type="predicted"/>
<feature type="active site" description="Nucleophile" evidence="13">
    <location>
        <position position="338"/>
    </location>
</feature>
<dbReference type="RefSeq" id="WP_343053722.1">
    <property type="nucleotide sequence ID" value="NZ_BAABHP010000003.1"/>
</dbReference>
<dbReference type="InterPro" id="IPR005490">
    <property type="entry name" value="LD_TPept_cat_dom"/>
</dbReference>
<keyword evidence="4 15" id="KW-0732">Signal</keyword>
<evidence type="ECO:0000256" key="10">
    <source>
        <dbReference type="ARBA" id="ARBA00023315"/>
    </source>
</evidence>
<dbReference type="InterPro" id="IPR050979">
    <property type="entry name" value="LD-transpeptidase"/>
</dbReference>
<dbReference type="Proteomes" id="UP000535890">
    <property type="component" value="Unassembled WGS sequence"/>
</dbReference>
<dbReference type="PANTHER" id="PTHR30582">
    <property type="entry name" value="L,D-TRANSPEPTIDASE"/>
    <property type="match status" value="1"/>
</dbReference>